<dbReference type="AlphaFoldDB" id="A0A0N9VB98"/>
<comment type="similarity">
    <text evidence="1">Belongs to the NAD(P)-dependent epimerase/dehydratase family. SDR39U1 subfamily.</text>
</comment>
<dbReference type="RefSeq" id="WP_054582559.1">
    <property type="nucleotide sequence ID" value="NZ_CP012808.1"/>
</dbReference>
<dbReference type="Pfam" id="PF01370">
    <property type="entry name" value="Epimerase"/>
    <property type="match status" value="1"/>
</dbReference>
<name>A0A0N9VB98_9GAMM</name>
<dbReference type="SUPFAM" id="SSF51735">
    <property type="entry name" value="NAD(P)-binding Rossmann-fold domains"/>
    <property type="match status" value="1"/>
</dbReference>
<organism evidence="5 6">
    <name type="scientific">Acinetobacter equi</name>
    <dbReference type="NCBI Taxonomy" id="1324350"/>
    <lineage>
        <taxon>Bacteria</taxon>
        <taxon>Pseudomonadati</taxon>
        <taxon>Pseudomonadota</taxon>
        <taxon>Gammaproteobacteria</taxon>
        <taxon>Moraxellales</taxon>
        <taxon>Moraxellaceae</taxon>
        <taxon>Acinetobacter</taxon>
    </lineage>
</organism>
<dbReference type="Proteomes" id="UP000064939">
    <property type="component" value="Chromosome"/>
</dbReference>
<evidence type="ECO:0000313" key="6">
    <source>
        <dbReference type="Proteomes" id="UP000064939"/>
    </source>
</evidence>
<protein>
    <submittedName>
        <fullName evidence="5">Nucleoside-diphosphate sugar epimerase</fullName>
    </submittedName>
</protein>
<reference evidence="5 6" key="1">
    <citation type="journal article" date="2015" name="Int. J. Syst. Evol. Microbiol.">
        <title>Acinetobacter equi sp. nov. isolated from horse faeces.</title>
        <authorList>
            <person name="Poppel M.T."/>
            <person name="Skiebe E."/>
            <person name="Laue M."/>
            <person name="Bergmann H."/>
            <person name="Ebersberger I."/>
            <person name="Garn T."/>
            <person name="Fruth A."/>
            <person name="Baumgardt S."/>
            <person name="Busse H.J."/>
            <person name="Wilharm G."/>
        </authorList>
    </citation>
    <scope>NUCLEOTIDE SEQUENCE [LARGE SCALE GENOMIC DNA]</scope>
    <source>
        <strain evidence="5 6">114</strain>
    </source>
</reference>
<evidence type="ECO:0000256" key="1">
    <source>
        <dbReference type="ARBA" id="ARBA00009353"/>
    </source>
</evidence>
<accession>A0A0N9VB98</accession>
<feature type="transmembrane region" description="Helical" evidence="2">
    <location>
        <begin position="6"/>
        <end position="24"/>
    </location>
</feature>
<keyword evidence="2" id="KW-1133">Transmembrane helix</keyword>
<sequence>MDKSLVLITGASGFIGSYLISYLLDLDYQVIGLTRNKHQKKMHPNLEWVEEFSEINRSQIDYVINLAGESIGQGRWTEKRKEELKQSRIKTTKNLYEYLKKNNIFPKTIISGSAVGFYGIDQMEKWSDVSNENASPQSIFMSELCQQWEAVTAQYPEQKTKIIRLGVVFGRKGGILPQMLLPIRLNLIGKIGSGKQPCVWIHIQDVLRSIVFLMTTETSQSIFNVVAPEKVCQASFVSTSANILKRKPFITLPSFIMKLILGEQSQLILNGQYVKPKALQDAGFEFKYPTLKQALKDLLEN</sequence>
<dbReference type="EMBL" id="CP012808">
    <property type="protein sequence ID" value="ALH96690.1"/>
    <property type="molecule type" value="Genomic_DNA"/>
</dbReference>
<dbReference type="InterPro" id="IPR001509">
    <property type="entry name" value="Epimerase_deHydtase"/>
</dbReference>
<proteinExistence type="inferred from homology"/>
<evidence type="ECO:0000259" key="4">
    <source>
        <dbReference type="Pfam" id="PF08338"/>
    </source>
</evidence>
<dbReference type="InterPro" id="IPR036291">
    <property type="entry name" value="NAD(P)-bd_dom_sf"/>
</dbReference>
<dbReference type="PANTHER" id="PTHR11092:SF0">
    <property type="entry name" value="EPIMERASE FAMILY PROTEIN SDR39U1"/>
    <property type="match status" value="1"/>
</dbReference>
<evidence type="ECO:0000313" key="5">
    <source>
        <dbReference type="EMBL" id="ALH96690.1"/>
    </source>
</evidence>
<dbReference type="STRING" id="1324350.AOY20_07090"/>
<dbReference type="OrthoDB" id="9801773at2"/>
<keyword evidence="6" id="KW-1185">Reference proteome</keyword>
<evidence type="ECO:0000256" key="2">
    <source>
        <dbReference type="SAM" id="Phobius"/>
    </source>
</evidence>
<dbReference type="InterPro" id="IPR013549">
    <property type="entry name" value="DUF1731"/>
</dbReference>
<keyword evidence="2" id="KW-0472">Membrane</keyword>
<evidence type="ECO:0000259" key="3">
    <source>
        <dbReference type="Pfam" id="PF01370"/>
    </source>
</evidence>
<feature type="domain" description="NAD-dependent epimerase/dehydratase" evidence="3">
    <location>
        <begin position="6"/>
        <end position="225"/>
    </location>
</feature>
<keyword evidence="2" id="KW-0812">Transmembrane</keyword>
<dbReference type="Pfam" id="PF08338">
    <property type="entry name" value="DUF1731"/>
    <property type="match status" value="1"/>
</dbReference>
<dbReference type="Gene3D" id="3.40.50.720">
    <property type="entry name" value="NAD(P)-binding Rossmann-like Domain"/>
    <property type="match status" value="1"/>
</dbReference>
<feature type="domain" description="DUF1731" evidence="4">
    <location>
        <begin position="252"/>
        <end position="298"/>
    </location>
</feature>
<dbReference type="KEGG" id="aei:AOY20_07090"/>
<dbReference type="NCBIfam" id="TIGR01777">
    <property type="entry name" value="yfcH"/>
    <property type="match status" value="1"/>
</dbReference>
<dbReference type="InterPro" id="IPR010099">
    <property type="entry name" value="SDR39U1"/>
</dbReference>
<gene>
    <name evidence="5" type="ORF">AOY20_07090</name>
</gene>
<dbReference type="PANTHER" id="PTHR11092">
    <property type="entry name" value="SUGAR NUCLEOTIDE EPIMERASE RELATED"/>
    <property type="match status" value="1"/>
</dbReference>